<dbReference type="Proteomes" id="UP001295684">
    <property type="component" value="Unassembled WGS sequence"/>
</dbReference>
<organism evidence="2 3">
    <name type="scientific">Euplotes crassus</name>
    <dbReference type="NCBI Taxonomy" id="5936"/>
    <lineage>
        <taxon>Eukaryota</taxon>
        <taxon>Sar</taxon>
        <taxon>Alveolata</taxon>
        <taxon>Ciliophora</taxon>
        <taxon>Intramacronucleata</taxon>
        <taxon>Spirotrichea</taxon>
        <taxon>Hypotrichia</taxon>
        <taxon>Euplotida</taxon>
        <taxon>Euplotidae</taxon>
        <taxon>Moneuplotes</taxon>
    </lineage>
</organism>
<dbReference type="EMBL" id="CAMPGE010029605">
    <property type="protein sequence ID" value="CAI2387085.1"/>
    <property type="molecule type" value="Genomic_DNA"/>
</dbReference>
<evidence type="ECO:0008006" key="4">
    <source>
        <dbReference type="Google" id="ProtNLM"/>
    </source>
</evidence>
<feature type="chain" id="PRO_5041943893" description="SET domain-containing protein" evidence="1">
    <location>
        <begin position="19"/>
        <end position="524"/>
    </location>
</feature>
<name>A0AAD1YA51_EUPCR</name>
<keyword evidence="1" id="KW-0732">Signal</keyword>
<comment type="caution">
    <text evidence="2">The sequence shown here is derived from an EMBL/GenBank/DDBJ whole genome shotgun (WGS) entry which is preliminary data.</text>
</comment>
<feature type="signal peptide" evidence="1">
    <location>
        <begin position="1"/>
        <end position="18"/>
    </location>
</feature>
<evidence type="ECO:0000313" key="2">
    <source>
        <dbReference type="EMBL" id="CAI2387085.1"/>
    </source>
</evidence>
<evidence type="ECO:0000256" key="1">
    <source>
        <dbReference type="SAM" id="SignalP"/>
    </source>
</evidence>
<dbReference type="AlphaFoldDB" id="A0AAD1YA51"/>
<accession>A0AAD1YA51</accession>
<gene>
    <name evidence="2" type="ORF">ECRASSUSDP1_LOCUS28712</name>
</gene>
<sequence length="524" mass="61648">MNILRFLFLSCIVFLALAKKTKLHKEVKHRQRMYNQLEQFVVDGAIQVRYEEQKGFFTVAKKEIDGVTVRAPAEMTLSVFEEFELKKVFEEFVAKEKRVFGVTEEGDYLSTSVMLAFRIHTEKYYQKAQEMISKKSNPDLYKKFLYSFPWSTNDLSNWSDKDFEYYQKVAFSAPEFKDNFSRNVYSLFMGYLHECRRVPGFSNCDKLIELFQEEKKVVNTIDVVLTRSIGIYFKDWQILHNNFVSKSRYNVSSFLMPLADVPNHRFTHLDPENPNFTEQGKFHLTPEKGYVGFKVDKTFNEGLEGNCDIEDCEEYNFIYIPMASNAYMVSSYGIADIDNKFIHLNPPLYLKSDDLSPLHQRLCKRFLSSNDCSLESLSLASWEEESSNDLLTFSQIRSLKLSNSKGRRSKQTQEAKYKELEQTYLEYGYFDFYSEISSIQEVISTMENYLDTKTDITWDLKEREKYLEKSKQSNKAARKVQPRLTALAASINEKRFLIKEIESLYARMEFLIDEQLDEDLFEVF</sequence>
<proteinExistence type="predicted"/>
<reference evidence="2" key="1">
    <citation type="submission" date="2023-07" db="EMBL/GenBank/DDBJ databases">
        <authorList>
            <consortium name="AG Swart"/>
            <person name="Singh M."/>
            <person name="Singh A."/>
            <person name="Seah K."/>
            <person name="Emmerich C."/>
        </authorList>
    </citation>
    <scope>NUCLEOTIDE SEQUENCE</scope>
    <source>
        <strain evidence="2">DP1</strain>
    </source>
</reference>
<evidence type="ECO:0000313" key="3">
    <source>
        <dbReference type="Proteomes" id="UP001295684"/>
    </source>
</evidence>
<protein>
    <recommendedName>
        <fullName evidence="4">SET domain-containing protein</fullName>
    </recommendedName>
</protein>
<keyword evidence="3" id="KW-1185">Reference proteome</keyword>